<dbReference type="Proteomes" id="UP000323011">
    <property type="component" value="Unassembled WGS sequence"/>
</dbReference>
<evidence type="ECO:0000313" key="2">
    <source>
        <dbReference type="Proteomes" id="UP000323011"/>
    </source>
</evidence>
<accession>A0A5A8CBG6</accession>
<reference evidence="1 2" key="1">
    <citation type="submission" date="2019-07" db="EMBL/GenBank/DDBJ databases">
        <title>Genomes of Cafeteria roenbergensis.</title>
        <authorList>
            <person name="Fischer M.G."/>
            <person name="Hackl T."/>
            <person name="Roman M."/>
        </authorList>
    </citation>
    <scope>NUCLEOTIDE SEQUENCE [LARGE SCALE GENOMIC DNA]</scope>
    <source>
        <strain evidence="1 2">BVI</strain>
    </source>
</reference>
<dbReference type="OMA" id="LYEVWHT"/>
<dbReference type="AlphaFoldDB" id="A0A5A8CBG6"/>
<dbReference type="EMBL" id="VLTN01000034">
    <property type="protein sequence ID" value="KAA0150442.1"/>
    <property type="molecule type" value="Genomic_DNA"/>
</dbReference>
<comment type="caution">
    <text evidence="1">The sequence shown here is derived from an EMBL/GenBank/DDBJ whole genome shotgun (WGS) entry which is preliminary data.</text>
</comment>
<sequence>MELVSRRAFEWTGDDAHEACEDGAPVALLVPRPEAGTHAQEWAVYGQTGQGWERLDAGDSVVEAPRAGGVAANASRPVGANGATVPSAPRLVVAGCATGPRLAPHAAESASSPQVGTLFEGWHTFGAQALANISRRGGAKLAVEDVIRSNGQLQLSDILSKWGEESDAMHFYYQATPSMGYYCWYRAPPGGPRVAADCENITATLTQEAQWLTRAGVDFVSIDASNLPTWSPQAEGIQVRPQAVIFEEWAALRGRGGATPAITAFQTVPAGGTLWKDAVALYTAPGSEALVYRAPSAGHGGQERKVFFVPSPPGHGPDAGIVAEIERQANATVVDMWALFSASTAAQGRWAFMSPCTDSRSGDFTTSVAGRGAGTPCGQALTTNAPIGTARTAMAVGPSYQLAYSSLEQSPGKLGGLTLRRQVATALRDRPEFLFLSSWNEWIAQPQANPYGPAAADGKPSGWERVMSPAARAALGASPETTAAGAASPYAFSVGLPGDSMRFSLWVDSYGSSLDRDIEPSVQGGADRNGTRMYDLVASCLRVMRLQRLLAPTGSEPGARSFVPVAGASAPCSVAGEVCCQATDAELWRPVWSLRAKTGDDSLLTVDPNELAILTAPGGPYEQVCSAYSGPTDWCVDQGVLASHAAVEGPFVVGGPPNLDGGAPAQGLGAGSVPLYRCLTPRQQHLFSTHSDCEGIGRAESMLGGISPTRSSATPRQLVRCAAAGGKGYYHSLDAGCREGDVSTAVLGFVH</sequence>
<evidence type="ECO:0000313" key="1">
    <source>
        <dbReference type="EMBL" id="KAA0150442.1"/>
    </source>
</evidence>
<keyword evidence="2" id="KW-1185">Reference proteome</keyword>
<name>A0A5A8CBG6_CAFRO</name>
<organism evidence="1 2">
    <name type="scientific">Cafeteria roenbergensis</name>
    <name type="common">Marine flagellate</name>
    <dbReference type="NCBI Taxonomy" id="33653"/>
    <lineage>
        <taxon>Eukaryota</taxon>
        <taxon>Sar</taxon>
        <taxon>Stramenopiles</taxon>
        <taxon>Bigyra</taxon>
        <taxon>Opalozoa</taxon>
        <taxon>Bicosoecida</taxon>
        <taxon>Cafeteriaceae</taxon>
        <taxon>Cafeteria</taxon>
    </lineage>
</organism>
<protein>
    <submittedName>
        <fullName evidence="1">Uncharacterized protein</fullName>
    </submittedName>
</protein>
<proteinExistence type="predicted"/>
<gene>
    <name evidence="1" type="ORF">FNF29_05245</name>
</gene>